<evidence type="ECO:0000313" key="1">
    <source>
        <dbReference type="EMBL" id="ODQ78701.1"/>
    </source>
</evidence>
<dbReference type="AlphaFoldDB" id="A0A1E3QLZ1"/>
<dbReference type="GeneID" id="30145090"/>
<accession>A0A1E3QLZ1</accession>
<proteinExistence type="predicted"/>
<organism evidence="1 2">
    <name type="scientific">Babjeviella inositovora NRRL Y-12698</name>
    <dbReference type="NCBI Taxonomy" id="984486"/>
    <lineage>
        <taxon>Eukaryota</taxon>
        <taxon>Fungi</taxon>
        <taxon>Dikarya</taxon>
        <taxon>Ascomycota</taxon>
        <taxon>Saccharomycotina</taxon>
        <taxon>Pichiomycetes</taxon>
        <taxon>Serinales incertae sedis</taxon>
        <taxon>Babjeviella</taxon>
    </lineage>
</organism>
<dbReference type="Proteomes" id="UP000094336">
    <property type="component" value="Unassembled WGS sequence"/>
</dbReference>
<reference evidence="2" key="1">
    <citation type="submission" date="2016-05" db="EMBL/GenBank/DDBJ databases">
        <title>Comparative genomics of biotechnologically important yeasts.</title>
        <authorList>
            <consortium name="DOE Joint Genome Institute"/>
            <person name="Riley R."/>
            <person name="Haridas S."/>
            <person name="Wolfe K.H."/>
            <person name="Lopes M.R."/>
            <person name="Hittinger C.T."/>
            <person name="Goker M."/>
            <person name="Salamov A."/>
            <person name="Wisecaver J."/>
            <person name="Long T.M."/>
            <person name="Aerts A.L."/>
            <person name="Barry K."/>
            <person name="Choi C."/>
            <person name="Clum A."/>
            <person name="Coughlan A.Y."/>
            <person name="Deshpande S."/>
            <person name="Douglass A.P."/>
            <person name="Hanson S.J."/>
            <person name="Klenk H.-P."/>
            <person name="Labutti K."/>
            <person name="Lapidus A."/>
            <person name="Lindquist E."/>
            <person name="Lipzen A."/>
            <person name="Meier-Kolthoff J.P."/>
            <person name="Ohm R.A."/>
            <person name="Otillar R.P."/>
            <person name="Pangilinan J."/>
            <person name="Peng Y."/>
            <person name="Rokas A."/>
            <person name="Rosa C.A."/>
            <person name="Scheuner C."/>
            <person name="Sibirny A.A."/>
            <person name="Slot J.C."/>
            <person name="Stielow J.B."/>
            <person name="Sun H."/>
            <person name="Kurtzman C.P."/>
            <person name="Blackwell M."/>
            <person name="Grigoriev I.V."/>
            <person name="Jeffries T.W."/>
        </authorList>
    </citation>
    <scope>NUCLEOTIDE SEQUENCE [LARGE SCALE GENOMIC DNA]</scope>
    <source>
        <strain evidence="2">NRRL Y-12698</strain>
    </source>
</reference>
<sequence>MALDQTLRSKGYNGKSKVTRIIWSKGCHRITLAGDAGRGHKKKLANSTSRRNYQIALECSGMMLF</sequence>
<dbReference type="RefSeq" id="XP_018984029.1">
    <property type="nucleotide sequence ID" value="XM_019127237.1"/>
</dbReference>
<keyword evidence="2" id="KW-1185">Reference proteome</keyword>
<evidence type="ECO:0000313" key="2">
    <source>
        <dbReference type="Proteomes" id="UP000094336"/>
    </source>
</evidence>
<dbReference type="EMBL" id="KV454434">
    <property type="protein sequence ID" value="ODQ78701.1"/>
    <property type="molecule type" value="Genomic_DNA"/>
</dbReference>
<gene>
    <name evidence="1" type="ORF">BABINDRAFT_152187</name>
</gene>
<name>A0A1E3QLZ1_9ASCO</name>
<protein>
    <submittedName>
        <fullName evidence="1">Uncharacterized protein</fullName>
    </submittedName>
</protein>